<evidence type="ECO:0000313" key="2">
    <source>
        <dbReference type="Proteomes" id="UP000014073"/>
    </source>
</evidence>
<accession>S0FBL1</accession>
<name>S0FBL1_9BACT</name>
<sequence length="44" mass="5752">MKKKIRKNKFSRFWKHYIFTLYWSKYHKKSSFSLFIFHFILYIN</sequence>
<keyword evidence="2" id="KW-1185">Reference proteome</keyword>
<comment type="caution">
    <text evidence="1">The sequence shown here is derived from an EMBL/GenBank/DDBJ whole genome shotgun (WGS) entry which is preliminary data.</text>
</comment>
<dbReference type="HOGENOM" id="CLU_3212285_0_0_10"/>
<protein>
    <submittedName>
        <fullName evidence="1">Uncharacterized protein</fullName>
    </submittedName>
</protein>
<reference evidence="1 2" key="1">
    <citation type="submission" date="2008-12" db="EMBL/GenBank/DDBJ databases">
        <authorList>
            <person name="Fulton L."/>
            <person name="Clifton S."/>
            <person name="Fulton B."/>
            <person name="Xu J."/>
            <person name="Minx P."/>
            <person name="Pepin K.H."/>
            <person name="Johnson M."/>
            <person name="Bhonagiri V."/>
            <person name="Nash W.E."/>
            <person name="Mardis E.R."/>
            <person name="Wilson R.K."/>
        </authorList>
    </citation>
    <scope>NUCLEOTIDE SEQUENCE [LARGE SCALE GENOMIC DNA]</scope>
    <source>
        <strain evidence="1 2">DSM 18228</strain>
    </source>
</reference>
<dbReference type="AlphaFoldDB" id="S0FBL1"/>
<evidence type="ECO:0000313" key="1">
    <source>
        <dbReference type="EMBL" id="EEF77853.1"/>
    </source>
</evidence>
<proteinExistence type="predicted"/>
<gene>
    <name evidence="1" type="ORF">BACCOPRO_03376</name>
</gene>
<dbReference type="Proteomes" id="UP000014073">
    <property type="component" value="Unassembled WGS sequence"/>
</dbReference>
<dbReference type="EMBL" id="ACBW01000214">
    <property type="protein sequence ID" value="EEF77853.1"/>
    <property type="molecule type" value="Genomic_DNA"/>
</dbReference>
<organism evidence="1 2">
    <name type="scientific">Phocaeicola coprophilus DSM 18228 = JCM 13818</name>
    <dbReference type="NCBI Taxonomy" id="547042"/>
    <lineage>
        <taxon>Bacteria</taxon>
        <taxon>Pseudomonadati</taxon>
        <taxon>Bacteroidota</taxon>
        <taxon>Bacteroidia</taxon>
        <taxon>Bacteroidales</taxon>
        <taxon>Bacteroidaceae</taxon>
        <taxon>Phocaeicola</taxon>
    </lineage>
</organism>